<evidence type="ECO:0000313" key="3">
    <source>
        <dbReference type="Proteomes" id="UP000681720"/>
    </source>
</evidence>
<dbReference type="AlphaFoldDB" id="A0A8S3BCP3"/>
<dbReference type="Proteomes" id="UP000681720">
    <property type="component" value="Unassembled WGS sequence"/>
</dbReference>
<gene>
    <name evidence="2" type="ORF">GIL414_LOCUS47573</name>
</gene>
<feature type="region of interest" description="Disordered" evidence="1">
    <location>
        <begin position="1"/>
        <end position="23"/>
    </location>
</feature>
<sequence>MEIKKSKPESIRNPMGIPRIHPESLESHWNPGIPLESGNPGNPESAFSPLILRFPNLKSIVLTRCFLIESLIKSLSVLIKHQLNELVLTFDEDVPNPLQKCNVISFTNVHTEKILIKFDELIRQLFSNECRLTSLRLDFASIYNDIDYLQCLKPHDNLSSGSMSVNKYKFRCSTLHRLHIHITHICFCVLEK</sequence>
<feature type="compositionally biased region" description="Basic and acidic residues" evidence="1">
    <location>
        <begin position="1"/>
        <end position="10"/>
    </location>
</feature>
<evidence type="ECO:0000256" key="1">
    <source>
        <dbReference type="SAM" id="MobiDB-lite"/>
    </source>
</evidence>
<proteinExistence type="predicted"/>
<dbReference type="EMBL" id="CAJOBJ010152087">
    <property type="protein sequence ID" value="CAF4810819.1"/>
    <property type="molecule type" value="Genomic_DNA"/>
</dbReference>
<evidence type="ECO:0000313" key="2">
    <source>
        <dbReference type="EMBL" id="CAF4810819.1"/>
    </source>
</evidence>
<protein>
    <submittedName>
        <fullName evidence="2">Uncharacterized protein</fullName>
    </submittedName>
</protein>
<accession>A0A8S3BCP3</accession>
<reference evidence="2" key="1">
    <citation type="submission" date="2021-02" db="EMBL/GenBank/DDBJ databases">
        <authorList>
            <person name="Nowell W R."/>
        </authorList>
    </citation>
    <scope>NUCLEOTIDE SEQUENCE</scope>
</reference>
<comment type="caution">
    <text evidence="2">The sequence shown here is derived from an EMBL/GenBank/DDBJ whole genome shotgun (WGS) entry which is preliminary data.</text>
</comment>
<organism evidence="2 3">
    <name type="scientific">Rotaria magnacalcarata</name>
    <dbReference type="NCBI Taxonomy" id="392030"/>
    <lineage>
        <taxon>Eukaryota</taxon>
        <taxon>Metazoa</taxon>
        <taxon>Spiralia</taxon>
        <taxon>Gnathifera</taxon>
        <taxon>Rotifera</taxon>
        <taxon>Eurotatoria</taxon>
        <taxon>Bdelloidea</taxon>
        <taxon>Philodinida</taxon>
        <taxon>Philodinidae</taxon>
        <taxon>Rotaria</taxon>
    </lineage>
</organism>
<name>A0A8S3BCP3_9BILA</name>